<dbReference type="Pfam" id="PF00970">
    <property type="entry name" value="FAD_binding_6"/>
    <property type="match status" value="1"/>
</dbReference>
<dbReference type="KEGG" id="aprs:BI364_03010"/>
<dbReference type="EMBL" id="CP017415">
    <property type="protein sequence ID" value="AOU97108.1"/>
    <property type="molecule type" value="Genomic_DNA"/>
</dbReference>
<dbReference type="InterPro" id="IPR001709">
    <property type="entry name" value="Flavoprot_Pyr_Nucl_cyt_Rdtase"/>
</dbReference>
<comment type="catalytic activity">
    <reaction evidence="4">
        <text>2 reduced [2Fe-2S]-[ferredoxin] + NADP(+) + H(+) = 2 oxidized [2Fe-2S]-[ferredoxin] + NADPH</text>
        <dbReference type="Rhea" id="RHEA:20125"/>
        <dbReference type="Rhea" id="RHEA-COMP:10000"/>
        <dbReference type="Rhea" id="RHEA-COMP:10001"/>
        <dbReference type="ChEBI" id="CHEBI:15378"/>
        <dbReference type="ChEBI" id="CHEBI:33737"/>
        <dbReference type="ChEBI" id="CHEBI:33738"/>
        <dbReference type="ChEBI" id="CHEBI:57783"/>
        <dbReference type="ChEBI" id="CHEBI:58349"/>
        <dbReference type="EC" id="1.18.1.2"/>
    </reaction>
</comment>
<dbReference type="SUPFAM" id="SSF63380">
    <property type="entry name" value="Riboflavin synthase domain-like"/>
    <property type="match status" value="1"/>
</dbReference>
<evidence type="ECO:0000313" key="6">
    <source>
        <dbReference type="EMBL" id="AOU97108.1"/>
    </source>
</evidence>
<dbReference type="RefSeq" id="WP_070077496.1">
    <property type="nucleotide sequence ID" value="NZ_CP017415.1"/>
</dbReference>
<dbReference type="InterPro" id="IPR017927">
    <property type="entry name" value="FAD-bd_FR_type"/>
</dbReference>
<sequence>MPYTEQQVTSVRKWSDKTFSLTTTRPENFQFKNGEFVTLGLRPEGKLIARAYSIVSTNDADHLEFLSIHVPDGPLTSRLAHIGEGDGIWINTKATGSLTLDYVRPGRHLYLLATGTGLAPFMSLIRDPATFEQHERVILLHTVRTAPELAYRHEIEALCNDRLRYVPTVTQEPFEVCRRGADLFRSGELTEMLGLPAPEPEHDRVMLCGNPHMNQEMTDHLEDKGWVMTNYKGVGNFTVEKAFVLAKED</sequence>
<dbReference type="GO" id="GO:0000166">
    <property type="term" value="F:nucleotide binding"/>
    <property type="evidence" value="ECO:0007669"/>
    <property type="project" value="UniProtKB-KW"/>
</dbReference>
<gene>
    <name evidence="6" type="ORF">BI364_03010</name>
</gene>
<feature type="domain" description="FAD-binding FR-type" evidence="5">
    <location>
        <begin position="1"/>
        <end position="101"/>
    </location>
</feature>
<evidence type="ECO:0000259" key="5">
    <source>
        <dbReference type="PROSITE" id="PS51384"/>
    </source>
</evidence>
<evidence type="ECO:0000256" key="1">
    <source>
        <dbReference type="ARBA" id="ARBA00008312"/>
    </source>
</evidence>
<dbReference type="InterPro" id="IPR033892">
    <property type="entry name" value="FNR_bac"/>
</dbReference>
<dbReference type="GO" id="GO:0034599">
    <property type="term" value="P:cellular response to oxidative stress"/>
    <property type="evidence" value="ECO:0007669"/>
    <property type="project" value="TreeGrafter"/>
</dbReference>
<evidence type="ECO:0000313" key="7">
    <source>
        <dbReference type="Proteomes" id="UP000095401"/>
    </source>
</evidence>
<reference evidence="7" key="1">
    <citation type="submission" date="2016-09" db="EMBL/GenBank/DDBJ databases">
        <title>Acidihalobacter prosperus F5.</title>
        <authorList>
            <person name="Khaleque H.N."/>
            <person name="Ramsay J.P."/>
            <person name="Kaksonen A.H."/>
            <person name="Boxall N.J."/>
            <person name="Watkin E.L.J."/>
        </authorList>
    </citation>
    <scope>NUCLEOTIDE SEQUENCE [LARGE SCALE GENOMIC DNA]</scope>
    <source>
        <strain evidence="7">F5</strain>
    </source>
</reference>
<dbReference type="AlphaFoldDB" id="A0A1D8IKV3"/>
<name>A0A1D8IKV3_9GAMM</name>
<dbReference type="InterPro" id="IPR001433">
    <property type="entry name" value="OxRdtase_FAD/NAD-bd"/>
</dbReference>
<dbReference type="GO" id="GO:0042167">
    <property type="term" value="P:heme catabolic process"/>
    <property type="evidence" value="ECO:0007669"/>
    <property type="project" value="TreeGrafter"/>
</dbReference>
<dbReference type="Gene3D" id="3.40.50.80">
    <property type="entry name" value="Nucleotide-binding domain of ferredoxin-NADP reductase (FNR) module"/>
    <property type="match status" value="1"/>
</dbReference>
<dbReference type="InterPro" id="IPR051930">
    <property type="entry name" value="FNR_type-1"/>
</dbReference>
<dbReference type="PROSITE" id="PS51384">
    <property type="entry name" value="FAD_FR"/>
    <property type="match status" value="1"/>
</dbReference>
<dbReference type="GO" id="GO:0004324">
    <property type="term" value="F:ferredoxin-NADP+ reductase activity"/>
    <property type="evidence" value="ECO:0007669"/>
    <property type="project" value="UniProtKB-EC"/>
</dbReference>
<organism evidence="6 7">
    <name type="scientific">Acidihalobacter yilgarnensis</name>
    <dbReference type="NCBI Taxonomy" id="2819280"/>
    <lineage>
        <taxon>Bacteria</taxon>
        <taxon>Pseudomonadati</taxon>
        <taxon>Pseudomonadota</taxon>
        <taxon>Gammaproteobacteria</taxon>
        <taxon>Chromatiales</taxon>
        <taxon>Ectothiorhodospiraceae</taxon>
        <taxon>Acidihalobacter</taxon>
    </lineage>
</organism>
<dbReference type="Gene3D" id="2.40.30.10">
    <property type="entry name" value="Translation factors"/>
    <property type="match status" value="1"/>
</dbReference>
<dbReference type="SUPFAM" id="SSF52343">
    <property type="entry name" value="Ferredoxin reductase-like, C-terminal NADP-linked domain"/>
    <property type="match status" value="1"/>
</dbReference>
<dbReference type="InterPro" id="IPR039261">
    <property type="entry name" value="FNR_nucleotide-bd"/>
</dbReference>
<evidence type="ECO:0000256" key="4">
    <source>
        <dbReference type="ARBA" id="ARBA00047776"/>
    </source>
</evidence>
<dbReference type="InterPro" id="IPR017938">
    <property type="entry name" value="Riboflavin_synthase-like_b-brl"/>
</dbReference>
<proteinExistence type="inferred from homology"/>
<dbReference type="CDD" id="cd06195">
    <property type="entry name" value="FNR1"/>
    <property type="match status" value="1"/>
</dbReference>
<dbReference type="PRINTS" id="PR00371">
    <property type="entry name" value="FPNCR"/>
</dbReference>
<dbReference type="PANTHER" id="PTHR47878">
    <property type="entry name" value="OXIDOREDUCTASE FAD/NAD(P)-BINDING DOMAIN PROTEIN"/>
    <property type="match status" value="1"/>
</dbReference>
<keyword evidence="3" id="KW-0547">Nucleotide-binding</keyword>
<dbReference type="InterPro" id="IPR008333">
    <property type="entry name" value="Cbr1-like_FAD-bd_dom"/>
</dbReference>
<comment type="similarity">
    <text evidence="1">Belongs to the ferredoxin--NADP reductase type 1 family.</text>
</comment>
<protein>
    <recommendedName>
        <fullName evidence="2">ferredoxin--NADP(+) reductase</fullName>
        <ecNumber evidence="2">1.18.1.2</ecNumber>
    </recommendedName>
</protein>
<keyword evidence="7" id="KW-1185">Reference proteome</keyword>
<evidence type="ECO:0000256" key="2">
    <source>
        <dbReference type="ARBA" id="ARBA00013223"/>
    </source>
</evidence>
<dbReference type="EC" id="1.18.1.2" evidence="2"/>
<evidence type="ECO:0000256" key="3">
    <source>
        <dbReference type="ARBA" id="ARBA00022741"/>
    </source>
</evidence>
<dbReference type="Proteomes" id="UP000095401">
    <property type="component" value="Chromosome"/>
</dbReference>
<dbReference type="Pfam" id="PF00175">
    <property type="entry name" value="NAD_binding_1"/>
    <property type="match status" value="1"/>
</dbReference>
<dbReference type="PANTHER" id="PTHR47878:SF2">
    <property type="entry name" value="OXIDOREDUCTASE FAD_NAD(P)-BINDING DOMAIN PROTEIN"/>
    <property type="match status" value="1"/>
</dbReference>
<accession>A0A1D8IKV3</accession>